<name>A0A1G5D7X2_9BACT</name>
<dbReference type="Pfam" id="PF13592">
    <property type="entry name" value="HTH_33"/>
    <property type="match status" value="1"/>
</dbReference>
<dbReference type="EMBL" id="FMUX01000004">
    <property type="protein sequence ID" value="SCY10802.1"/>
    <property type="molecule type" value="Genomic_DNA"/>
</dbReference>
<proteinExistence type="predicted"/>
<dbReference type="AlphaFoldDB" id="A0A1G5D7X2"/>
<accession>A0A1G5D7X2</accession>
<dbReference type="InterPro" id="IPR047655">
    <property type="entry name" value="Transpos_IS630-like"/>
</dbReference>
<evidence type="ECO:0000313" key="4">
    <source>
        <dbReference type="Proteomes" id="UP000198870"/>
    </source>
</evidence>
<organism evidence="3 4">
    <name type="scientific">Desulfoluna spongiiphila</name>
    <dbReference type="NCBI Taxonomy" id="419481"/>
    <lineage>
        <taxon>Bacteria</taxon>
        <taxon>Pseudomonadati</taxon>
        <taxon>Thermodesulfobacteriota</taxon>
        <taxon>Desulfobacteria</taxon>
        <taxon>Desulfobacterales</taxon>
        <taxon>Desulfolunaceae</taxon>
        <taxon>Desulfoluna</taxon>
    </lineage>
</organism>
<dbReference type="InterPro" id="IPR009057">
    <property type="entry name" value="Homeodomain-like_sf"/>
</dbReference>
<reference evidence="3 4" key="1">
    <citation type="submission" date="2016-10" db="EMBL/GenBank/DDBJ databases">
        <authorList>
            <person name="de Groot N.N."/>
        </authorList>
    </citation>
    <scope>NUCLEOTIDE SEQUENCE [LARGE SCALE GENOMIC DNA]</scope>
    <source>
        <strain evidence="3 4">AA1</strain>
    </source>
</reference>
<evidence type="ECO:0000313" key="3">
    <source>
        <dbReference type="EMBL" id="SCY10802.1"/>
    </source>
</evidence>
<dbReference type="InterPro" id="IPR038717">
    <property type="entry name" value="Tc1-like_DDE_dom"/>
</dbReference>
<keyword evidence="4" id="KW-1185">Reference proteome</keyword>
<dbReference type="SUPFAM" id="SSF46689">
    <property type="entry name" value="Homeodomain-like"/>
    <property type="match status" value="1"/>
</dbReference>
<dbReference type="NCBIfam" id="NF033545">
    <property type="entry name" value="transpos_IS630"/>
    <property type="match status" value="1"/>
</dbReference>
<dbReference type="GO" id="GO:0003676">
    <property type="term" value="F:nucleic acid binding"/>
    <property type="evidence" value="ECO:0007669"/>
    <property type="project" value="InterPro"/>
</dbReference>
<protein>
    <submittedName>
        <fullName evidence="3">Transposase</fullName>
    </submittedName>
</protein>
<dbReference type="Pfam" id="PF13358">
    <property type="entry name" value="DDE_3"/>
    <property type="match status" value="1"/>
</dbReference>
<dbReference type="Gene3D" id="3.30.420.10">
    <property type="entry name" value="Ribonuclease H-like superfamily/Ribonuclease H"/>
    <property type="match status" value="1"/>
</dbReference>
<feature type="domain" description="Tc1-like transposase DDE" evidence="1">
    <location>
        <begin position="169"/>
        <end position="266"/>
    </location>
</feature>
<dbReference type="InterPro" id="IPR036397">
    <property type="entry name" value="RNaseH_sf"/>
</dbReference>
<dbReference type="STRING" id="419481.SAMN05216233_10440"/>
<evidence type="ECO:0000259" key="2">
    <source>
        <dbReference type="Pfam" id="PF13592"/>
    </source>
</evidence>
<sequence>MKKSDARQLDHKTREAIRIRAIQRVEAGESPEQVIKSLGYHRSCIYEWLAKYNAGGIEALKTKKITGRPTKFKAEDLCKLYHMIVDKDPLQYKFAFALWTREMIQELIDKEFKVSMSLVSVGRLLKKLGLTPQKPLRKAYQRNEELVTKWRNEDYPKIRAMAKQEKATIYFGDESTIRSDYHSGTTWAPKGKTPVVETTGARFSVNMISAISPKGSLRFKAINGKMNASKFIDFLKSLRHGATNPIYLIVDGHPVHKSSAVKKYVE</sequence>
<evidence type="ECO:0000259" key="1">
    <source>
        <dbReference type="Pfam" id="PF13358"/>
    </source>
</evidence>
<dbReference type="Proteomes" id="UP000198870">
    <property type="component" value="Unassembled WGS sequence"/>
</dbReference>
<dbReference type="InterPro" id="IPR025959">
    <property type="entry name" value="Winged_HTH_dom"/>
</dbReference>
<dbReference type="Pfam" id="PF13384">
    <property type="entry name" value="HTH_23"/>
    <property type="match status" value="1"/>
</dbReference>
<feature type="domain" description="Winged helix-turn helix" evidence="2">
    <location>
        <begin position="96"/>
        <end position="153"/>
    </location>
</feature>
<gene>
    <name evidence="3" type="ORF">SAMN05216233_10440</name>
</gene>